<evidence type="ECO:0000313" key="1">
    <source>
        <dbReference type="EMBL" id="EHL09087.1"/>
    </source>
</evidence>
<proteinExistence type="predicted"/>
<protein>
    <submittedName>
        <fullName evidence="1">Uncharacterized protein</fullName>
    </submittedName>
</protein>
<dbReference type="Proteomes" id="UP000004416">
    <property type="component" value="Unassembled WGS sequence"/>
</dbReference>
<organism evidence="1 2">
    <name type="scientific">Desulfitobacterium hafniense DP7</name>
    <dbReference type="NCBI Taxonomy" id="537010"/>
    <lineage>
        <taxon>Bacteria</taxon>
        <taxon>Bacillati</taxon>
        <taxon>Bacillota</taxon>
        <taxon>Clostridia</taxon>
        <taxon>Eubacteriales</taxon>
        <taxon>Desulfitobacteriaceae</taxon>
        <taxon>Desulfitobacterium</taxon>
    </lineage>
</organism>
<accession>G9XGQ3</accession>
<dbReference type="AlphaFoldDB" id="G9XGQ3"/>
<comment type="caution">
    <text evidence="1">The sequence shown here is derived from an EMBL/GenBank/DDBJ whole genome shotgun (WGS) entry which is preliminary data.</text>
</comment>
<sequence length="49" mass="5790">MLTKSLNMARGMKLLLQNKEENRIKPRSLPGPLPDEYRVFVNQAYKPFR</sequence>
<gene>
    <name evidence="1" type="ORF">HMPREF0322_00118</name>
</gene>
<dbReference type="HOGENOM" id="CLU_3134874_0_0_9"/>
<reference evidence="1 2" key="1">
    <citation type="submission" date="2011-08" db="EMBL/GenBank/DDBJ databases">
        <authorList>
            <person name="Weinstock G."/>
            <person name="Sodergren E."/>
            <person name="Clifton S."/>
            <person name="Fulton L."/>
            <person name="Fulton B."/>
            <person name="Courtney L."/>
            <person name="Fronick C."/>
            <person name="Harrison M."/>
            <person name="Strong C."/>
            <person name="Farmer C."/>
            <person name="Delahaunty K."/>
            <person name="Markovic C."/>
            <person name="Hall O."/>
            <person name="Minx P."/>
            <person name="Tomlinson C."/>
            <person name="Mitreva M."/>
            <person name="Hou S."/>
            <person name="Chen J."/>
            <person name="Wollam A."/>
            <person name="Pepin K.H."/>
            <person name="Johnson M."/>
            <person name="Bhonagiri V."/>
            <person name="Zhang X."/>
            <person name="Suruliraj S."/>
            <person name="Warren W."/>
            <person name="Chinwalla A."/>
            <person name="Mardis E.R."/>
            <person name="Wilson R.K."/>
        </authorList>
    </citation>
    <scope>NUCLEOTIDE SEQUENCE [LARGE SCALE GENOMIC DNA]</scope>
    <source>
        <strain evidence="1 2">DP7</strain>
    </source>
</reference>
<dbReference type="EMBL" id="AFZX01000005">
    <property type="protein sequence ID" value="EHL09087.1"/>
    <property type="molecule type" value="Genomic_DNA"/>
</dbReference>
<evidence type="ECO:0000313" key="2">
    <source>
        <dbReference type="Proteomes" id="UP000004416"/>
    </source>
</evidence>
<name>G9XGQ3_DESHA</name>